<comment type="caution">
    <text evidence="9">The sequence shown here is derived from an EMBL/GenBank/DDBJ whole genome shotgun (WGS) entry which is preliminary data.</text>
</comment>
<dbReference type="Gene3D" id="3.40.50.300">
    <property type="entry name" value="P-loop containing nucleotide triphosphate hydrolases"/>
    <property type="match status" value="2"/>
</dbReference>
<reference evidence="10" key="1">
    <citation type="submission" date="2017-09" db="EMBL/GenBank/DDBJ databases">
        <title>Depth-based differentiation of microbial function through sediment-hosted aquifers and enrichment of novel symbionts in the deep terrestrial subsurface.</title>
        <authorList>
            <person name="Probst A.J."/>
            <person name="Ladd B."/>
            <person name="Jarett J.K."/>
            <person name="Geller-Mcgrath D.E."/>
            <person name="Sieber C.M.K."/>
            <person name="Emerson J.B."/>
            <person name="Anantharaman K."/>
            <person name="Thomas B.C."/>
            <person name="Malmstrom R."/>
            <person name="Stieglmeier M."/>
            <person name="Klingl A."/>
            <person name="Woyke T."/>
            <person name="Ryan C.M."/>
            <person name="Banfield J.F."/>
        </authorList>
    </citation>
    <scope>NUCLEOTIDE SEQUENCE [LARGE SCALE GENOMIC DNA]</scope>
</reference>
<evidence type="ECO:0000256" key="5">
    <source>
        <dbReference type="ARBA" id="ARBA00038437"/>
    </source>
</evidence>
<dbReference type="Pfam" id="PF00270">
    <property type="entry name" value="DEAD"/>
    <property type="match status" value="1"/>
</dbReference>
<proteinExistence type="inferred from homology"/>
<feature type="compositionally biased region" description="Gly residues" evidence="6">
    <location>
        <begin position="24"/>
        <end position="44"/>
    </location>
</feature>
<dbReference type="AlphaFoldDB" id="A0A2M7W2P3"/>
<dbReference type="EMBL" id="PFQB01000024">
    <property type="protein sequence ID" value="PJA15139.1"/>
    <property type="molecule type" value="Genomic_DNA"/>
</dbReference>
<dbReference type="InterPro" id="IPR044742">
    <property type="entry name" value="DEAD/DEAH_RhlB"/>
</dbReference>
<keyword evidence="4" id="KW-0067">ATP-binding</keyword>
<dbReference type="CDD" id="cd00268">
    <property type="entry name" value="DEADc"/>
    <property type="match status" value="1"/>
</dbReference>
<dbReference type="Proteomes" id="UP000228952">
    <property type="component" value="Unassembled WGS sequence"/>
</dbReference>
<dbReference type="PROSITE" id="PS51192">
    <property type="entry name" value="HELICASE_ATP_BIND_1"/>
    <property type="match status" value="1"/>
</dbReference>
<dbReference type="SMART" id="SM00490">
    <property type="entry name" value="HELICc"/>
    <property type="match status" value="1"/>
</dbReference>
<evidence type="ECO:0000259" key="8">
    <source>
        <dbReference type="PROSITE" id="PS51194"/>
    </source>
</evidence>
<dbReference type="PANTHER" id="PTHR47959">
    <property type="entry name" value="ATP-DEPENDENT RNA HELICASE RHLE-RELATED"/>
    <property type="match status" value="1"/>
</dbReference>
<dbReference type="GO" id="GO:0003676">
    <property type="term" value="F:nucleic acid binding"/>
    <property type="evidence" value="ECO:0007669"/>
    <property type="project" value="InterPro"/>
</dbReference>
<dbReference type="InterPro" id="IPR011545">
    <property type="entry name" value="DEAD/DEAH_box_helicase_dom"/>
</dbReference>
<evidence type="ECO:0000256" key="2">
    <source>
        <dbReference type="ARBA" id="ARBA00022801"/>
    </source>
</evidence>
<dbReference type="InterPro" id="IPR014001">
    <property type="entry name" value="Helicase_ATP-bd"/>
</dbReference>
<gene>
    <name evidence="9" type="ORF">COX64_01105</name>
</gene>
<feature type="compositionally biased region" description="Basic and acidic residues" evidence="6">
    <location>
        <begin position="47"/>
        <end position="56"/>
    </location>
</feature>
<evidence type="ECO:0000256" key="1">
    <source>
        <dbReference type="ARBA" id="ARBA00022741"/>
    </source>
</evidence>
<dbReference type="CDD" id="cd18787">
    <property type="entry name" value="SF2_C_DEAD"/>
    <property type="match status" value="1"/>
</dbReference>
<protein>
    <submittedName>
        <fullName evidence="9">ATP-dependent helicase</fullName>
    </submittedName>
</protein>
<keyword evidence="1" id="KW-0547">Nucleotide-binding</keyword>
<evidence type="ECO:0000256" key="4">
    <source>
        <dbReference type="ARBA" id="ARBA00022840"/>
    </source>
</evidence>
<dbReference type="SUPFAM" id="SSF52540">
    <property type="entry name" value="P-loop containing nucleoside triphosphate hydrolases"/>
    <property type="match status" value="1"/>
</dbReference>
<dbReference type="GO" id="GO:0003724">
    <property type="term" value="F:RNA helicase activity"/>
    <property type="evidence" value="ECO:0007669"/>
    <property type="project" value="TreeGrafter"/>
</dbReference>
<sequence length="421" mass="46774">MAFRNNYAPRGGSYGGSNTSFQGSGRGSSYGGGGNRGPNRGGGGRGRRPESTIDERKFVSRAKPIAETAPYKHSFEFNDLAINEILKKNILSKGFATPMPIQDQTIPHILAGKDMLGIANTGTGKTAAFLIPIIDKISKNPAEKCLIITPTRELAEQIADELYLLTWDLRMSGAMCIGGASMSSQISQLRRNPQFVVGTPGRLKDLLDRKILNLSNIGTIVLDEVDRMLDMGFINDIKYLIGYLPKERQSLFFSATMDPRIESIINMILKRDHVKVSVKTGETAQHVDQDVIRVGSREEKIDKLAELLKRDEFEKVLVFVNMKWHVDKLEKILKDMSFKVESIHGDKRQTQRSRAIENFKAGKANILLATDVAARGLDISNITHVINFDIPNSFEDYIHRIGRTGRANKTGIALTFVPNRG</sequence>
<evidence type="ECO:0000256" key="3">
    <source>
        <dbReference type="ARBA" id="ARBA00022806"/>
    </source>
</evidence>
<dbReference type="InterPro" id="IPR027417">
    <property type="entry name" value="P-loop_NTPase"/>
</dbReference>
<comment type="similarity">
    <text evidence="5">Belongs to the DEAD box helicase family.</text>
</comment>
<dbReference type="SMART" id="SM00487">
    <property type="entry name" value="DEXDc"/>
    <property type="match status" value="1"/>
</dbReference>
<dbReference type="InterPro" id="IPR001650">
    <property type="entry name" value="Helicase_C-like"/>
</dbReference>
<feature type="domain" description="Helicase ATP-binding" evidence="7">
    <location>
        <begin position="106"/>
        <end position="275"/>
    </location>
</feature>
<keyword evidence="2" id="KW-0378">Hydrolase</keyword>
<dbReference type="PROSITE" id="PS51194">
    <property type="entry name" value="HELICASE_CTER"/>
    <property type="match status" value="1"/>
</dbReference>
<dbReference type="PANTHER" id="PTHR47959:SF13">
    <property type="entry name" value="ATP-DEPENDENT RNA HELICASE RHLE"/>
    <property type="match status" value="1"/>
</dbReference>
<dbReference type="InterPro" id="IPR050079">
    <property type="entry name" value="DEAD_box_RNA_helicase"/>
</dbReference>
<evidence type="ECO:0000313" key="9">
    <source>
        <dbReference type="EMBL" id="PJA15139.1"/>
    </source>
</evidence>
<feature type="region of interest" description="Disordered" evidence="6">
    <location>
        <begin position="1"/>
        <end position="56"/>
    </location>
</feature>
<dbReference type="Pfam" id="PF00271">
    <property type="entry name" value="Helicase_C"/>
    <property type="match status" value="1"/>
</dbReference>
<evidence type="ECO:0000313" key="10">
    <source>
        <dbReference type="Proteomes" id="UP000228952"/>
    </source>
</evidence>
<evidence type="ECO:0000256" key="6">
    <source>
        <dbReference type="SAM" id="MobiDB-lite"/>
    </source>
</evidence>
<dbReference type="GO" id="GO:0005829">
    <property type="term" value="C:cytosol"/>
    <property type="evidence" value="ECO:0007669"/>
    <property type="project" value="TreeGrafter"/>
</dbReference>
<organism evidence="9 10">
    <name type="scientific">Candidatus Dojkabacteria bacterium CG_4_10_14_0_2_um_filter_Dojkabacteria_WS6_41_15</name>
    <dbReference type="NCBI Taxonomy" id="2014249"/>
    <lineage>
        <taxon>Bacteria</taxon>
        <taxon>Candidatus Dojkabacteria</taxon>
    </lineage>
</organism>
<name>A0A2M7W2P3_9BACT</name>
<dbReference type="GO" id="GO:0005524">
    <property type="term" value="F:ATP binding"/>
    <property type="evidence" value="ECO:0007669"/>
    <property type="project" value="UniProtKB-KW"/>
</dbReference>
<dbReference type="GO" id="GO:0016787">
    <property type="term" value="F:hydrolase activity"/>
    <property type="evidence" value="ECO:0007669"/>
    <property type="project" value="UniProtKB-KW"/>
</dbReference>
<accession>A0A2M7W2P3</accession>
<evidence type="ECO:0000259" key="7">
    <source>
        <dbReference type="PROSITE" id="PS51192"/>
    </source>
</evidence>
<feature type="domain" description="Helicase C-terminal" evidence="8">
    <location>
        <begin position="300"/>
        <end position="421"/>
    </location>
</feature>
<keyword evidence="3 9" id="KW-0347">Helicase</keyword>